<evidence type="ECO:0000256" key="4">
    <source>
        <dbReference type="ARBA" id="ARBA00022989"/>
    </source>
</evidence>
<feature type="transmembrane region" description="Helical" evidence="6">
    <location>
        <begin position="152"/>
        <end position="172"/>
    </location>
</feature>
<dbReference type="FunCoup" id="A0A0D0E881">
    <property type="interactions" value="14"/>
</dbReference>
<comment type="subcellular location">
    <subcellularLocation>
        <location evidence="1">Membrane</location>
        <topology evidence="1">Multi-pass membrane protein</topology>
    </subcellularLocation>
</comment>
<dbReference type="InParanoid" id="A0A0D0E881"/>
<dbReference type="GO" id="GO:0033013">
    <property type="term" value="P:tetrapyrrole metabolic process"/>
    <property type="evidence" value="ECO:0007669"/>
    <property type="project" value="UniProtKB-ARBA"/>
</dbReference>
<keyword evidence="3 6" id="KW-0812">Transmembrane</keyword>
<feature type="transmembrane region" description="Helical" evidence="6">
    <location>
        <begin position="92"/>
        <end position="113"/>
    </location>
</feature>
<dbReference type="STRING" id="930991.A0A0D0E881"/>
<dbReference type="PANTHER" id="PTHR10057">
    <property type="entry name" value="PERIPHERAL-TYPE BENZODIAZEPINE RECEPTOR"/>
    <property type="match status" value="1"/>
</dbReference>
<evidence type="ECO:0000256" key="5">
    <source>
        <dbReference type="ARBA" id="ARBA00023136"/>
    </source>
</evidence>
<reference evidence="7 8" key="1">
    <citation type="submission" date="2014-04" db="EMBL/GenBank/DDBJ databases">
        <authorList>
            <consortium name="DOE Joint Genome Institute"/>
            <person name="Kuo A."/>
            <person name="Kohler A."/>
            <person name="Jargeat P."/>
            <person name="Nagy L.G."/>
            <person name="Floudas D."/>
            <person name="Copeland A."/>
            <person name="Barry K.W."/>
            <person name="Cichocki N."/>
            <person name="Veneault-Fourrey C."/>
            <person name="LaButti K."/>
            <person name="Lindquist E.A."/>
            <person name="Lipzen A."/>
            <person name="Lundell T."/>
            <person name="Morin E."/>
            <person name="Murat C."/>
            <person name="Sun H."/>
            <person name="Tunlid A."/>
            <person name="Henrissat B."/>
            <person name="Grigoriev I.V."/>
            <person name="Hibbett D.S."/>
            <person name="Martin F."/>
            <person name="Nordberg H.P."/>
            <person name="Cantor M.N."/>
            <person name="Hua S.X."/>
        </authorList>
    </citation>
    <scope>NUCLEOTIDE SEQUENCE [LARGE SCALE GENOMIC DNA]</scope>
    <source>
        <strain evidence="7 8">Ve08.2h10</strain>
    </source>
</reference>
<dbReference type="Pfam" id="PF03073">
    <property type="entry name" value="TspO_MBR"/>
    <property type="match status" value="1"/>
</dbReference>
<dbReference type="InterPro" id="IPR038330">
    <property type="entry name" value="TspO/MBR-related_sf"/>
</dbReference>
<feature type="transmembrane region" description="Helical" evidence="6">
    <location>
        <begin position="119"/>
        <end position="140"/>
    </location>
</feature>
<dbReference type="HOGENOM" id="CLU_091805_0_1_1"/>
<dbReference type="AlphaFoldDB" id="A0A0D0E881"/>
<dbReference type="InterPro" id="IPR004307">
    <property type="entry name" value="TspO_MBR"/>
</dbReference>
<accession>A0A0D0E881</accession>
<evidence type="ECO:0000256" key="6">
    <source>
        <dbReference type="SAM" id="Phobius"/>
    </source>
</evidence>
<dbReference type="CDD" id="cd15904">
    <property type="entry name" value="TSPO_MBR"/>
    <property type="match status" value="1"/>
</dbReference>
<dbReference type="Proteomes" id="UP000054538">
    <property type="component" value="Unassembled WGS sequence"/>
</dbReference>
<dbReference type="GO" id="GO:0005741">
    <property type="term" value="C:mitochondrial outer membrane"/>
    <property type="evidence" value="ECO:0007669"/>
    <property type="project" value="TreeGrafter"/>
</dbReference>
<evidence type="ECO:0000313" key="8">
    <source>
        <dbReference type="Proteomes" id="UP000054538"/>
    </source>
</evidence>
<evidence type="ECO:0000256" key="2">
    <source>
        <dbReference type="ARBA" id="ARBA00007524"/>
    </source>
</evidence>
<evidence type="ECO:0000256" key="3">
    <source>
        <dbReference type="ARBA" id="ARBA00022692"/>
    </source>
</evidence>
<evidence type="ECO:0000313" key="7">
    <source>
        <dbReference type="EMBL" id="KIK94705.1"/>
    </source>
</evidence>
<dbReference type="PANTHER" id="PTHR10057:SF0">
    <property type="entry name" value="TRANSLOCATOR PROTEIN"/>
    <property type="match status" value="1"/>
</dbReference>
<feature type="transmembrane region" description="Helical" evidence="6">
    <location>
        <begin position="57"/>
        <end position="80"/>
    </location>
</feature>
<gene>
    <name evidence="7" type="ORF">PAXRUDRAFT_33389</name>
</gene>
<dbReference type="EMBL" id="KN825090">
    <property type="protein sequence ID" value="KIK94705.1"/>
    <property type="molecule type" value="Genomic_DNA"/>
</dbReference>
<evidence type="ECO:0008006" key="9">
    <source>
        <dbReference type="Google" id="ProtNLM"/>
    </source>
</evidence>
<organism evidence="7 8">
    <name type="scientific">Paxillus rubicundulus Ve08.2h10</name>
    <dbReference type="NCBI Taxonomy" id="930991"/>
    <lineage>
        <taxon>Eukaryota</taxon>
        <taxon>Fungi</taxon>
        <taxon>Dikarya</taxon>
        <taxon>Basidiomycota</taxon>
        <taxon>Agaricomycotina</taxon>
        <taxon>Agaricomycetes</taxon>
        <taxon>Agaricomycetidae</taxon>
        <taxon>Boletales</taxon>
        <taxon>Paxilineae</taxon>
        <taxon>Paxillaceae</taxon>
        <taxon>Paxillus</taxon>
    </lineage>
</organism>
<keyword evidence="4 6" id="KW-1133">Transmembrane helix</keyword>
<comment type="similarity">
    <text evidence="2">Belongs to the TspO/BZRP family.</text>
</comment>
<dbReference type="PIRSF" id="PIRSF005859">
    <property type="entry name" value="PBR"/>
    <property type="match status" value="1"/>
</dbReference>
<protein>
    <recommendedName>
        <fullName evidence="9">TspO/MBR-related protein</fullName>
    </recommendedName>
</protein>
<keyword evidence="5 6" id="KW-0472">Membrane</keyword>
<dbReference type="OrthoDB" id="8841220at2759"/>
<reference evidence="8" key="2">
    <citation type="submission" date="2015-01" db="EMBL/GenBank/DDBJ databases">
        <title>Evolutionary Origins and Diversification of the Mycorrhizal Mutualists.</title>
        <authorList>
            <consortium name="DOE Joint Genome Institute"/>
            <consortium name="Mycorrhizal Genomics Consortium"/>
            <person name="Kohler A."/>
            <person name="Kuo A."/>
            <person name="Nagy L.G."/>
            <person name="Floudas D."/>
            <person name="Copeland A."/>
            <person name="Barry K.W."/>
            <person name="Cichocki N."/>
            <person name="Veneault-Fourrey C."/>
            <person name="LaButti K."/>
            <person name="Lindquist E.A."/>
            <person name="Lipzen A."/>
            <person name="Lundell T."/>
            <person name="Morin E."/>
            <person name="Murat C."/>
            <person name="Riley R."/>
            <person name="Ohm R."/>
            <person name="Sun H."/>
            <person name="Tunlid A."/>
            <person name="Henrissat B."/>
            <person name="Grigoriev I.V."/>
            <person name="Hibbett D.S."/>
            <person name="Martin F."/>
        </authorList>
    </citation>
    <scope>NUCLEOTIDE SEQUENCE [LARGE SCALE GENOMIC DNA]</scope>
    <source>
        <strain evidence="8">Ve08.2h10</strain>
    </source>
</reference>
<sequence>MTSTLPWMLYAILRNPVTAVALPLIFGTLSGLGTRKTVRSEWYQSLRPPLGRPPRQVFRVIWPVLYVFMGHASHIAVQAFDEAKTVNIRSSLSFALALYYLQFVMNCLWSPVYFGAKKIGWALVVSVALLGINVYMTGVLHHLTDGKTSVFLVPYCAWLTFATYLNGASWFLNT</sequence>
<dbReference type="Gene3D" id="1.20.1260.100">
    <property type="entry name" value="TspO/MBR protein"/>
    <property type="match status" value="1"/>
</dbReference>
<name>A0A0D0E881_9AGAM</name>
<evidence type="ECO:0000256" key="1">
    <source>
        <dbReference type="ARBA" id="ARBA00004141"/>
    </source>
</evidence>
<proteinExistence type="inferred from homology"/>
<dbReference type="FunFam" id="1.20.1260.100:FF:000001">
    <property type="entry name" value="translocator protein 2"/>
    <property type="match status" value="1"/>
</dbReference>
<keyword evidence="8" id="KW-1185">Reference proteome</keyword>